<dbReference type="PANTHER" id="PTHR30580:SF1">
    <property type="entry name" value="COMF OPERON PROTEIN 1"/>
    <property type="match status" value="1"/>
</dbReference>
<dbReference type="InterPro" id="IPR014001">
    <property type="entry name" value="Helicase_ATP-bd"/>
</dbReference>
<dbReference type="GO" id="GO:0006270">
    <property type="term" value="P:DNA replication initiation"/>
    <property type="evidence" value="ECO:0007669"/>
    <property type="project" value="TreeGrafter"/>
</dbReference>
<dbReference type="GO" id="GO:0006310">
    <property type="term" value="P:DNA recombination"/>
    <property type="evidence" value="ECO:0007669"/>
    <property type="project" value="TreeGrafter"/>
</dbReference>
<reference evidence="6 7" key="1">
    <citation type="submission" date="2012-01" db="EMBL/GenBank/DDBJ databases">
        <title>The Genome Sequence of Facklamia languida CCUG 37842.</title>
        <authorList>
            <consortium name="The Broad Institute Genome Sequencing Platform"/>
            <person name="Earl A."/>
            <person name="Ward D."/>
            <person name="Feldgarden M."/>
            <person name="Gevers D."/>
            <person name="Huys G."/>
            <person name="Young S.K."/>
            <person name="Zeng Q."/>
            <person name="Gargeya S."/>
            <person name="Fitzgerald M."/>
            <person name="Haas B."/>
            <person name="Abouelleil A."/>
            <person name="Alvarado L."/>
            <person name="Arachchi H.M."/>
            <person name="Berlin A."/>
            <person name="Chapman S.B."/>
            <person name="Gearin G."/>
            <person name="Goldberg J."/>
            <person name="Griggs A."/>
            <person name="Gujja S."/>
            <person name="Hansen M."/>
            <person name="Heiman D."/>
            <person name="Howarth C."/>
            <person name="Larimer J."/>
            <person name="Lui A."/>
            <person name="MacDonald P.J.P."/>
            <person name="McCowen C."/>
            <person name="Montmayeur A."/>
            <person name="Murphy C."/>
            <person name="Neiman D."/>
            <person name="Pearson M."/>
            <person name="Priest M."/>
            <person name="Roberts A."/>
            <person name="Saif S."/>
            <person name="Shea T."/>
            <person name="Sisk P."/>
            <person name="Stolte C."/>
            <person name="Sykes S."/>
            <person name="Wortman J."/>
            <person name="Nusbaum C."/>
            <person name="Birren B."/>
        </authorList>
    </citation>
    <scope>NUCLEOTIDE SEQUENCE [LARGE SCALE GENOMIC DNA]</scope>
    <source>
        <strain evidence="6 7">CCUG 37842</strain>
    </source>
</reference>
<keyword evidence="2" id="KW-0067">ATP-binding</keyword>
<accession>H3NIB3</accession>
<proteinExistence type="predicted"/>
<dbReference type="InterPro" id="IPR001650">
    <property type="entry name" value="Helicase_C-like"/>
</dbReference>
<dbReference type="PROSITE" id="PS51192">
    <property type="entry name" value="HELICASE_ATP_BIND_1"/>
    <property type="match status" value="1"/>
</dbReference>
<organism evidence="6 7">
    <name type="scientific">Facklamia languida CCUG 37842</name>
    <dbReference type="NCBI Taxonomy" id="883113"/>
    <lineage>
        <taxon>Bacteria</taxon>
        <taxon>Bacillati</taxon>
        <taxon>Bacillota</taxon>
        <taxon>Bacilli</taxon>
        <taxon>Lactobacillales</taxon>
        <taxon>Aerococcaceae</taxon>
        <taxon>Facklamia</taxon>
    </lineage>
</organism>
<dbReference type="SMART" id="SM00490">
    <property type="entry name" value="HELICc"/>
    <property type="match status" value="1"/>
</dbReference>
<dbReference type="STRING" id="883113.HMPREF9708_00541"/>
<name>H3NIB3_9LACT</name>
<evidence type="ECO:0000256" key="2">
    <source>
        <dbReference type="ARBA" id="ARBA00022840"/>
    </source>
</evidence>
<gene>
    <name evidence="6" type="ORF">HMPREF9708_00541</name>
</gene>
<dbReference type="GO" id="GO:0006302">
    <property type="term" value="P:double-strand break repair"/>
    <property type="evidence" value="ECO:0007669"/>
    <property type="project" value="TreeGrafter"/>
</dbReference>
<feature type="domain" description="Helicase C-terminal" evidence="5">
    <location>
        <begin position="311"/>
        <end position="459"/>
    </location>
</feature>
<evidence type="ECO:0000313" key="7">
    <source>
        <dbReference type="Proteomes" id="UP000006190"/>
    </source>
</evidence>
<dbReference type="InterPro" id="IPR027417">
    <property type="entry name" value="P-loop_NTPase"/>
</dbReference>
<dbReference type="eggNOG" id="COG4098">
    <property type="taxonomic scope" value="Bacteria"/>
</dbReference>
<dbReference type="Proteomes" id="UP000006190">
    <property type="component" value="Unassembled WGS sequence"/>
</dbReference>
<evidence type="ECO:0000259" key="5">
    <source>
        <dbReference type="PROSITE" id="PS51194"/>
    </source>
</evidence>
<protein>
    <recommendedName>
        <fullName evidence="8">ComF operon protein 1</fullName>
    </recommendedName>
</protein>
<dbReference type="Gene3D" id="3.40.50.300">
    <property type="entry name" value="P-loop containing nucleotide triphosphate hydrolases"/>
    <property type="match status" value="2"/>
</dbReference>
<dbReference type="HOGENOM" id="CLU_024742_0_0_9"/>
<dbReference type="PATRIC" id="fig|883113.3.peg.543"/>
<dbReference type="InterPro" id="IPR011545">
    <property type="entry name" value="DEAD/DEAH_box_helicase_dom"/>
</dbReference>
<keyword evidence="3" id="KW-0238">DNA-binding</keyword>
<evidence type="ECO:0000256" key="1">
    <source>
        <dbReference type="ARBA" id="ARBA00022741"/>
    </source>
</evidence>
<keyword evidence="7" id="KW-1185">Reference proteome</keyword>
<dbReference type="EMBL" id="AGEG01000003">
    <property type="protein sequence ID" value="EHR37912.1"/>
    <property type="molecule type" value="Genomic_DNA"/>
</dbReference>
<dbReference type="GO" id="GO:0043138">
    <property type="term" value="F:3'-5' DNA helicase activity"/>
    <property type="evidence" value="ECO:0007669"/>
    <property type="project" value="TreeGrafter"/>
</dbReference>
<dbReference type="GO" id="GO:0003677">
    <property type="term" value="F:DNA binding"/>
    <property type="evidence" value="ECO:0007669"/>
    <property type="project" value="UniProtKB-KW"/>
</dbReference>
<dbReference type="SMART" id="SM00487">
    <property type="entry name" value="DEXDc"/>
    <property type="match status" value="1"/>
</dbReference>
<feature type="domain" description="Helicase ATP-binding" evidence="4">
    <location>
        <begin position="126"/>
        <end position="278"/>
    </location>
</feature>
<dbReference type="AlphaFoldDB" id="H3NIB3"/>
<dbReference type="PROSITE" id="PS51194">
    <property type="entry name" value="HELICASE_CTER"/>
    <property type="match status" value="1"/>
</dbReference>
<evidence type="ECO:0000313" key="6">
    <source>
        <dbReference type="EMBL" id="EHR37912.1"/>
    </source>
</evidence>
<dbReference type="GO" id="GO:0005524">
    <property type="term" value="F:ATP binding"/>
    <property type="evidence" value="ECO:0007669"/>
    <property type="project" value="UniProtKB-KW"/>
</dbReference>
<evidence type="ECO:0000256" key="3">
    <source>
        <dbReference type="ARBA" id="ARBA00023125"/>
    </source>
</evidence>
<dbReference type="Pfam" id="PF00271">
    <property type="entry name" value="Helicase_C"/>
    <property type="match status" value="1"/>
</dbReference>
<dbReference type="SUPFAM" id="SSF52540">
    <property type="entry name" value="P-loop containing nucleoside triphosphate hydrolases"/>
    <property type="match status" value="1"/>
</dbReference>
<dbReference type="PANTHER" id="PTHR30580">
    <property type="entry name" value="PRIMOSOMAL PROTEIN N"/>
    <property type="match status" value="1"/>
</dbReference>
<evidence type="ECO:0008006" key="8">
    <source>
        <dbReference type="Google" id="ProtNLM"/>
    </source>
</evidence>
<comment type="caution">
    <text evidence="6">The sequence shown here is derived from an EMBL/GenBank/DDBJ whole genome shotgun (WGS) entry which is preliminary data.</text>
</comment>
<evidence type="ECO:0000259" key="4">
    <source>
        <dbReference type="PROSITE" id="PS51192"/>
    </source>
</evidence>
<sequence>MGWQDYYRGRLLTEHEVEATWKINHLDREVSLDEIKGQLLSIAGILVRGRSVCCQRCHNQDKNRFYPLPDGRNFYCLNCIQMGRVTTQDLLYFLKASDFYRPGKSCLTWDGSLSDQQEKASQQAIHSLNDCQRPHLIHAVTGAGKTEMLFAVMDHVLMRGGRVAIASPRIDVCLELAPRIRSAFSGLDLCLLYGGSKERYLPQPILILTTHQLLRFKQAFDLLIVDEVDAFPYVNSDSLHFAVNRSIKDQGKLIFLTATPDDVLKKAIKQGKVTHTLLPARFHGYPLPEVRMVWIGRWQQAIEKEQMDSLLLAELVKFIQLEGVCLIFMANISYAEKLSAWLSRLFPDDSIRSVHAQDPYREAKVRDVRLGKIRILITTTILERGVTFENCHVFVLGAEDPLFNRASLVQMSGRVGRKEKFPTGVLIYGHYGITRAMEEAAKEIKQMNQLARTAGLLKG</sequence>
<dbReference type="Pfam" id="PF00270">
    <property type="entry name" value="DEAD"/>
    <property type="match status" value="1"/>
</dbReference>
<keyword evidence="1" id="KW-0547">Nucleotide-binding</keyword>